<reference evidence="6" key="2">
    <citation type="submission" date="2010-01" db="EMBL/GenBank/DDBJ databases">
        <title>The complete genome of Conexibacter woesei DSM 14684.</title>
        <authorList>
            <consortium name="US DOE Joint Genome Institute (JGI-PGF)"/>
            <person name="Lucas S."/>
            <person name="Copeland A."/>
            <person name="Lapidus A."/>
            <person name="Glavina del Rio T."/>
            <person name="Dalin E."/>
            <person name="Tice H."/>
            <person name="Bruce D."/>
            <person name="Goodwin L."/>
            <person name="Pitluck S."/>
            <person name="Kyrpides N."/>
            <person name="Mavromatis K."/>
            <person name="Ivanova N."/>
            <person name="Mikhailova N."/>
            <person name="Chertkov O."/>
            <person name="Brettin T."/>
            <person name="Detter J.C."/>
            <person name="Han C."/>
            <person name="Larimer F."/>
            <person name="Land M."/>
            <person name="Hauser L."/>
            <person name="Markowitz V."/>
            <person name="Cheng J.-F."/>
            <person name="Hugenholtz P."/>
            <person name="Woyke T."/>
            <person name="Wu D."/>
            <person name="Pukall R."/>
            <person name="Steenblock K."/>
            <person name="Schneider S."/>
            <person name="Klenk H.-P."/>
            <person name="Eisen J.A."/>
        </authorList>
    </citation>
    <scope>NUCLEOTIDE SEQUENCE [LARGE SCALE GENOMIC DNA]</scope>
    <source>
        <strain evidence="6">DSM 14684 / CIP 108061 / JCM 11494 / NBRC 100937 / ID131577</strain>
    </source>
</reference>
<name>D3FE35_CONWI</name>
<dbReference type="Pfam" id="PF00675">
    <property type="entry name" value="Peptidase_M16"/>
    <property type="match status" value="1"/>
</dbReference>
<feature type="domain" description="Peptidase M16 N-terminal" evidence="3">
    <location>
        <begin position="14"/>
        <end position="158"/>
    </location>
</feature>
<sequence>MTDHRITELDSGVRIVTEGMPSVRSVSLGYWIGTGSRGETDAQAGLSHLIEHLLFKGSSRYQSLEIDQIFDGMGAELNAGTGKETTSVYSRVIDEHLDLAFDVMSDMVFRPAFEDVDSEREVILEEIAMYEDDPQDKVFDVLGQAVFGDHPLGRSIIGSADVVAGTPVDAIKAFHDSRYVASNVVLAAAGAVDHDQLVELAATRVPNGGRSADAPQPLPAPAQHAPRVRFERKDTEQYHVCLGGTGIARDDERRFALRVLDTIFGGTSSSRLFQEVREKRGLAYAVYSFTGQFADTGQIGLYVGTRSDNLAPALEVVAQELERLRREPATADELARAKENLKGRVVLSLESTGSRMNRLGSALLSDVPLLSVDEVVEQIDAVSLDAVAQLAEELFAPEQLSTAGIGPDEDVFRAALGPLSSTAVEA</sequence>
<evidence type="ECO:0000313" key="6">
    <source>
        <dbReference type="Proteomes" id="UP000008229"/>
    </source>
</evidence>
<feature type="domain" description="Peptidase M16 C-terminal" evidence="4">
    <location>
        <begin position="169"/>
        <end position="341"/>
    </location>
</feature>
<dbReference type="GO" id="GO:0006508">
    <property type="term" value="P:proteolysis"/>
    <property type="evidence" value="ECO:0007669"/>
    <property type="project" value="InterPro"/>
</dbReference>
<dbReference type="GO" id="GO:0046872">
    <property type="term" value="F:metal ion binding"/>
    <property type="evidence" value="ECO:0007669"/>
    <property type="project" value="InterPro"/>
</dbReference>
<comment type="similarity">
    <text evidence="1 2">Belongs to the peptidase M16 family.</text>
</comment>
<reference evidence="5 6" key="1">
    <citation type="journal article" date="2010" name="Stand. Genomic Sci.">
        <title>Complete genome sequence of Conexibacter woesei type strain (ID131577).</title>
        <authorList>
            <person name="Pukall R."/>
            <person name="Lapidus A."/>
            <person name="Glavina Del Rio T."/>
            <person name="Copeland A."/>
            <person name="Tice H."/>
            <person name="Cheng J.-F."/>
            <person name="Lucas S."/>
            <person name="Chen F."/>
            <person name="Nolan M."/>
            <person name="Bruce D."/>
            <person name="Goodwin L."/>
            <person name="Pitluck S."/>
            <person name="Mavromatis K."/>
            <person name="Ivanova N."/>
            <person name="Ovchinnikova G."/>
            <person name="Pati A."/>
            <person name="Chen A."/>
            <person name="Palaniappan K."/>
            <person name="Land M."/>
            <person name="Hauser L."/>
            <person name="Chang Y.-J."/>
            <person name="Jeffries C.D."/>
            <person name="Chain P."/>
            <person name="Meincke L."/>
            <person name="Sims D."/>
            <person name="Brettin T."/>
            <person name="Detter J.C."/>
            <person name="Rohde M."/>
            <person name="Goeker M."/>
            <person name="Bristow J."/>
            <person name="Eisen J.A."/>
            <person name="Markowitz V."/>
            <person name="Kyrpides N.C."/>
            <person name="Klenk H.-P."/>
            <person name="Hugenholtz P."/>
        </authorList>
    </citation>
    <scope>NUCLEOTIDE SEQUENCE [LARGE SCALE GENOMIC DNA]</scope>
    <source>
        <strain evidence="6">DSM 14684 / CIP 108061 / JCM 11494 / NBRC 100937 / ID131577</strain>
    </source>
</reference>
<dbReference type="eggNOG" id="COG0612">
    <property type="taxonomic scope" value="Bacteria"/>
</dbReference>
<dbReference type="InterPro" id="IPR007863">
    <property type="entry name" value="Peptidase_M16_C"/>
</dbReference>
<dbReference type="InterPro" id="IPR001431">
    <property type="entry name" value="Pept_M16_Zn_BS"/>
</dbReference>
<dbReference type="PANTHER" id="PTHR11851:SF49">
    <property type="entry name" value="MITOCHONDRIAL-PROCESSING PEPTIDASE SUBUNIT ALPHA"/>
    <property type="match status" value="1"/>
</dbReference>
<accession>D3FE35</accession>
<proteinExistence type="inferred from homology"/>
<dbReference type="InterPro" id="IPR050361">
    <property type="entry name" value="MPP/UQCRC_Complex"/>
</dbReference>
<evidence type="ECO:0000259" key="3">
    <source>
        <dbReference type="Pfam" id="PF00675"/>
    </source>
</evidence>
<evidence type="ECO:0000256" key="2">
    <source>
        <dbReference type="RuleBase" id="RU004447"/>
    </source>
</evidence>
<dbReference type="Gene3D" id="3.30.830.10">
    <property type="entry name" value="Metalloenzyme, LuxS/M16 peptidase-like"/>
    <property type="match status" value="2"/>
</dbReference>
<dbReference type="InterPro" id="IPR011765">
    <property type="entry name" value="Pept_M16_N"/>
</dbReference>
<dbReference type="KEGG" id="cwo:Cwoe_3233"/>
<dbReference type="PROSITE" id="PS00143">
    <property type="entry name" value="INSULINASE"/>
    <property type="match status" value="1"/>
</dbReference>
<dbReference type="InterPro" id="IPR011249">
    <property type="entry name" value="Metalloenz_LuxS/M16"/>
</dbReference>
<organism evidence="5 6">
    <name type="scientific">Conexibacter woesei (strain DSM 14684 / CCUG 47730 / CIP 108061 / JCM 11494 / NBRC 100937 / ID131577)</name>
    <dbReference type="NCBI Taxonomy" id="469383"/>
    <lineage>
        <taxon>Bacteria</taxon>
        <taxon>Bacillati</taxon>
        <taxon>Actinomycetota</taxon>
        <taxon>Thermoleophilia</taxon>
        <taxon>Solirubrobacterales</taxon>
        <taxon>Conexibacteraceae</taxon>
        <taxon>Conexibacter</taxon>
    </lineage>
</organism>
<dbReference type="OrthoDB" id="9811314at2"/>
<dbReference type="SUPFAM" id="SSF63411">
    <property type="entry name" value="LuxS/MPP-like metallohydrolase"/>
    <property type="match status" value="2"/>
</dbReference>
<dbReference type="Pfam" id="PF05193">
    <property type="entry name" value="Peptidase_M16_C"/>
    <property type="match status" value="1"/>
</dbReference>
<evidence type="ECO:0000259" key="4">
    <source>
        <dbReference type="Pfam" id="PF05193"/>
    </source>
</evidence>
<evidence type="ECO:0000256" key="1">
    <source>
        <dbReference type="ARBA" id="ARBA00007261"/>
    </source>
</evidence>
<dbReference type="PANTHER" id="PTHR11851">
    <property type="entry name" value="METALLOPROTEASE"/>
    <property type="match status" value="1"/>
</dbReference>
<dbReference type="EMBL" id="CP001854">
    <property type="protein sequence ID" value="ADB51651.1"/>
    <property type="molecule type" value="Genomic_DNA"/>
</dbReference>
<dbReference type="GO" id="GO:0004222">
    <property type="term" value="F:metalloendopeptidase activity"/>
    <property type="evidence" value="ECO:0007669"/>
    <property type="project" value="InterPro"/>
</dbReference>
<dbReference type="RefSeq" id="WP_012934702.1">
    <property type="nucleotide sequence ID" value="NC_013739.1"/>
</dbReference>
<dbReference type="HOGENOM" id="CLU_009902_3_3_11"/>
<protein>
    <submittedName>
        <fullName evidence="5">Peptidase M16 domain protein</fullName>
    </submittedName>
</protein>
<dbReference type="AlphaFoldDB" id="D3FE35"/>
<dbReference type="Proteomes" id="UP000008229">
    <property type="component" value="Chromosome"/>
</dbReference>
<evidence type="ECO:0000313" key="5">
    <source>
        <dbReference type="EMBL" id="ADB51651.1"/>
    </source>
</evidence>
<keyword evidence="6" id="KW-1185">Reference proteome</keyword>
<dbReference type="STRING" id="469383.Cwoe_3233"/>
<gene>
    <name evidence="5" type="ordered locus">Cwoe_3233</name>
</gene>